<dbReference type="RefSeq" id="WP_062713006.1">
    <property type="nucleotide sequence ID" value="NZ_CAWRCI010000042.1"/>
</dbReference>
<evidence type="ECO:0000256" key="5">
    <source>
        <dbReference type="ARBA" id="ARBA00023004"/>
    </source>
</evidence>
<dbReference type="Proteomes" id="UP000073601">
    <property type="component" value="Unassembled WGS sequence"/>
</dbReference>
<evidence type="ECO:0000256" key="4">
    <source>
        <dbReference type="ARBA" id="ARBA00023002"/>
    </source>
</evidence>
<sequence>MNELVSLAQPGVLSNPTTHAEFLTFTLKDQWLNIDQINEALSQLPGIEKSIRQKDSSAGLSVTMGFSANSWPILFPDIPKPAELHDFRELVDGPRLFPSTSGDIFLMVKSERKDLNFQVAKYAARALADIAELTEDIQGFKYLDNRDMIDFVDGTENPLDKERAEAVLVKEGNDSEMGGSYLTVQRYIDRHQDWDALPTEQQEKVVGRTKMDDIELSDDEKPAWAHNEKSKVEVGGEEIKMYRQNRPYGNAIEHGTMFVGFAASSSVVETSLKQMITADENGDYDKLLDFVEAKTGTNYFVPSQRFIDERFDD</sequence>
<keyword evidence="5" id="KW-0408">Iron</keyword>
<dbReference type="OrthoDB" id="3251355at2"/>
<proteinExistence type="inferred from homology"/>
<dbReference type="GO" id="GO:0004601">
    <property type="term" value="F:peroxidase activity"/>
    <property type="evidence" value="ECO:0007669"/>
    <property type="project" value="UniProtKB-KW"/>
</dbReference>
<feature type="domain" description="Dyp-type peroxidase N-terminal" evidence="7">
    <location>
        <begin position="9"/>
        <end position="141"/>
    </location>
</feature>
<dbReference type="GO" id="GO:0020037">
    <property type="term" value="F:heme binding"/>
    <property type="evidence" value="ECO:0007669"/>
    <property type="project" value="InterPro"/>
</dbReference>
<evidence type="ECO:0000259" key="8">
    <source>
        <dbReference type="Pfam" id="PF20628"/>
    </source>
</evidence>
<comment type="similarity">
    <text evidence="6">Belongs to the DyP-type peroxidase family.</text>
</comment>
<dbReference type="GO" id="GO:0046872">
    <property type="term" value="F:metal ion binding"/>
    <property type="evidence" value="ECO:0007669"/>
    <property type="project" value="UniProtKB-KW"/>
</dbReference>
<evidence type="ECO:0000256" key="3">
    <source>
        <dbReference type="ARBA" id="ARBA00022723"/>
    </source>
</evidence>
<keyword evidence="2 9" id="KW-0575">Peroxidase</keyword>
<dbReference type="InterPro" id="IPR011008">
    <property type="entry name" value="Dimeric_a/b-barrel"/>
</dbReference>
<organism evidence="9 10">
    <name type="scientific">Grimontia marina</name>
    <dbReference type="NCBI Taxonomy" id="646534"/>
    <lineage>
        <taxon>Bacteria</taxon>
        <taxon>Pseudomonadati</taxon>
        <taxon>Pseudomonadota</taxon>
        <taxon>Gammaproteobacteria</taxon>
        <taxon>Vibrionales</taxon>
        <taxon>Vibrionaceae</taxon>
        <taxon>Grimontia</taxon>
    </lineage>
</organism>
<keyword evidence="3" id="KW-0479">Metal-binding</keyword>
<evidence type="ECO:0000313" key="9">
    <source>
        <dbReference type="EMBL" id="CZF85706.1"/>
    </source>
</evidence>
<keyword evidence="10" id="KW-1185">Reference proteome</keyword>
<dbReference type="EMBL" id="FIZY01000042">
    <property type="protein sequence ID" value="CZF85706.1"/>
    <property type="molecule type" value="Genomic_DNA"/>
</dbReference>
<evidence type="ECO:0000256" key="2">
    <source>
        <dbReference type="ARBA" id="ARBA00022559"/>
    </source>
</evidence>
<reference evidence="10" key="1">
    <citation type="submission" date="2016-02" db="EMBL/GenBank/DDBJ databases">
        <authorList>
            <person name="Rodrigo-Torres Lidia"/>
            <person name="Arahal R.David."/>
        </authorList>
    </citation>
    <scope>NUCLEOTIDE SEQUENCE [LARGE SCALE GENOMIC DNA]</scope>
    <source>
        <strain evidence="10">CECT 8713</strain>
    </source>
</reference>
<dbReference type="InterPro" id="IPR048328">
    <property type="entry name" value="Dyp_perox_C"/>
</dbReference>
<dbReference type="PROSITE" id="PS51404">
    <property type="entry name" value="DYP_PEROXIDASE"/>
    <property type="match status" value="1"/>
</dbReference>
<evidence type="ECO:0000256" key="6">
    <source>
        <dbReference type="ARBA" id="ARBA00025737"/>
    </source>
</evidence>
<dbReference type="InterPro" id="IPR006314">
    <property type="entry name" value="Dyp_peroxidase"/>
</dbReference>
<name>A0A128FHH2_9GAMM</name>
<evidence type="ECO:0000256" key="1">
    <source>
        <dbReference type="ARBA" id="ARBA00001970"/>
    </source>
</evidence>
<dbReference type="NCBIfam" id="TIGR01413">
    <property type="entry name" value="Dyp_perox_fam"/>
    <property type="match status" value="1"/>
</dbReference>
<dbReference type="Pfam" id="PF04261">
    <property type="entry name" value="Dyp_perox_N"/>
    <property type="match status" value="1"/>
</dbReference>
<comment type="cofactor">
    <cofactor evidence="1">
        <name>heme b</name>
        <dbReference type="ChEBI" id="CHEBI:60344"/>
    </cofactor>
</comment>
<dbReference type="GO" id="GO:0005829">
    <property type="term" value="C:cytosol"/>
    <property type="evidence" value="ECO:0007669"/>
    <property type="project" value="TreeGrafter"/>
</dbReference>
<evidence type="ECO:0000313" key="10">
    <source>
        <dbReference type="Proteomes" id="UP000073601"/>
    </source>
</evidence>
<feature type="domain" description="Dyp-type peroxidase C-terminal" evidence="8">
    <location>
        <begin position="144"/>
        <end position="304"/>
    </location>
</feature>
<dbReference type="InterPro" id="IPR048327">
    <property type="entry name" value="Dyp_perox_N"/>
</dbReference>
<dbReference type="EC" id="1.11.1.-" evidence="9"/>
<accession>A0A128FHH2</accession>
<dbReference type="Pfam" id="PF20628">
    <property type="entry name" value="Dyp_perox_C"/>
    <property type="match status" value="1"/>
</dbReference>
<keyword evidence="4 9" id="KW-0560">Oxidoreductase</keyword>
<dbReference type="SUPFAM" id="SSF54909">
    <property type="entry name" value="Dimeric alpha+beta barrel"/>
    <property type="match status" value="1"/>
</dbReference>
<gene>
    <name evidence="9" type="primary">yfeX_2</name>
    <name evidence="9" type="ORF">GMA8713_03739</name>
</gene>
<dbReference type="AlphaFoldDB" id="A0A128FHH2"/>
<dbReference type="PANTHER" id="PTHR30521:SF0">
    <property type="entry name" value="DYP-TYPE PEROXIDASE FAMILY PROTEIN"/>
    <property type="match status" value="1"/>
</dbReference>
<evidence type="ECO:0000259" key="7">
    <source>
        <dbReference type="Pfam" id="PF04261"/>
    </source>
</evidence>
<protein>
    <submittedName>
        <fullName evidence="9">Putative deferrochelatase/peroxidase YfeX</fullName>
        <ecNumber evidence="9">1.11.1.-</ecNumber>
    </submittedName>
</protein>
<dbReference type="PANTHER" id="PTHR30521">
    <property type="entry name" value="DEFERROCHELATASE/PEROXIDASE"/>
    <property type="match status" value="1"/>
</dbReference>